<gene>
    <name evidence="1" type="ORF">FWK35_00038371</name>
</gene>
<accession>A0A6G0X6U1</accession>
<comment type="caution">
    <text evidence="1">The sequence shown here is derived from an EMBL/GenBank/DDBJ whole genome shotgun (WGS) entry which is preliminary data.</text>
</comment>
<sequence length="164" mass="18557">MTIKPAINQNGLAIWRHCAGPRLRATAYIPSWPNGDLFFFFFIHETKIYNNNNNIPAAAVLLYGERAPVVAIVRSRFSDVGVALILFCRNILVQVSLTLSISCKSSGVNDFRLVNLAKNARFRGIFPVRTLYDGKSYRRAAAIFTQRNVYIIILCIIDILDIYE</sequence>
<name>A0A6G0X6U1_APHCR</name>
<reference evidence="1 2" key="1">
    <citation type="submission" date="2019-08" db="EMBL/GenBank/DDBJ databases">
        <title>Whole genome of Aphis craccivora.</title>
        <authorList>
            <person name="Voronova N.V."/>
            <person name="Shulinski R.S."/>
            <person name="Bandarenka Y.V."/>
            <person name="Zhorov D.G."/>
            <person name="Warner D."/>
        </authorList>
    </citation>
    <scope>NUCLEOTIDE SEQUENCE [LARGE SCALE GENOMIC DNA]</scope>
    <source>
        <strain evidence="1">180601</strain>
        <tissue evidence="1">Whole Body</tissue>
    </source>
</reference>
<dbReference type="AlphaFoldDB" id="A0A6G0X6U1"/>
<evidence type="ECO:0000313" key="2">
    <source>
        <dbReference type="Proteomes" id="UP000478052"/>
    </source>
</evidence>
<dbReference type="Proteomes" id="UP000478052">
    <property type="component" value="Unassembled WGS sequence"/>
</dbReference>
<protein>
    <submittedName>
        <fullName evidence="1">Uncharacterized protein</fullName>
    </submittedName>
</protein>
<organism evidence="1 2">
    <name type="scientific">Aphis craccivora</name>
    <name type="common">Cowpea aphid</name>
    <dbReference type="NCBI Taxonomy" id="307492"/>
    <lineage>
        <taxon>Eukaryota</taxon>
        <taxon>Metazoa</taxon>
        <taxon>Ecdysozoa</taxon>
        <taxon>Arthropoda</taxon>
        <taxon>Hexapoda</taxon>
        <taxon>Insecta</taxon>
        <taxon>Pterygota</taxon>
        <taxon>Neoptera</taxon>
        <taxon>Paraneoptera</taxon>
        <taxon>Hemiptera</taxon>
        <taxon>Sternorrhyncha</taxon>
        <taxon>Aphidomorpha</taxon>
        <taxon>Aphidoidea</taxon>
        <taxon>Aphididae</taxon>
        <taxon>Aphidini</taxon>
        <taxon>Aphis</taxon>
        <taxon>Aphis</taxon>
    </lineage>
</organism>
<dbReference type="EMBL" id="VUJU01008090">
    <property type="protein sequence ID" value="KAF0735683.1"/>
    <property type="molecule type" value="Genomic_DNA"/>
</dbReference>
<evidence type="ECO:0000313" key="1">
    <source>
        <dbReference type="EMBL" id="KAF0735683.1"/>
    </source>
</evidence>
<keyword evidence="2" id="KW-1185">Reference proteome</keyword>
<proteinExistence type="predicted"/>